<dbReference type="SUPFAM" id="SSF90112">
    <property type="entry name" value="Neurotransmitter-gated ion-channel transmembrane pore"/>
    <property type="match status" value="1"/>
</dbReference>
<feature type="domain" description="Neurotransmitter-gated ion-channel transmembrane" evidence="22">
    <location>
        <begin position="319"/>
        <end position="475"/>
    </location>
</feature>
<accession>A0AAJ7LNI2</accession>
<keyword evidence="9" id="KW-1015">Disulfide bond</keyword>
<dbReference type="InterPro" id="IPR006029">
    <property type="entry name" value="Neurotrans-gated_channel_TM"/>
</dbReference>
<evidence type="ECO:0000256" key="3">
    <source>
        <dbReference type="ARBA" id="ARBA00022692"/>
    </source>
</evidence>
<feature type="chain" id="PRO_5042314514" evidence="20">
    <location>
        <begin position="18"/>
        <end position="530"/>
    </location>
</feature>
<evidence type="ECO:0000256" key="1">
    <source>
        <dbReference type="ARBA" id="ARBA00022448"/>
    </source>
</evidence>
<dbReference type="InterPro" id="IPR038050">
    <property type="entry name" value="Neuro_actylchol_rec"/>
</dbReference>
<dbReference type="Pfam" id="PF02931">
    <property type="entry name" value="Neur_chan_LBD"/>
    <property type="match status" value="1"/>
</dbReference>
<feature type="transmembrane region" description="Helical" evidence="20">
    <location>
        <begin position="347"/>
        <end position="368"/>
    </location>
</feature>
<evidence type="ECO:0000256" key="19">
    <source>
        <dbReference type="ARBA" id="ARBA00037540"/>
    </source>
</evidence>
<comment type="function">
    <text evidence="19">Forms serotonin (5-hydroxytryptamine/5-HT3)-activated cation-selective channel complexes, which when activated cause fast, depolarizing responses in neurons.</text>
</comment>
<dbReference type="InterPro" id="IPR006201">
    <property type="entry name" value="Neur_channel"/>
</dbReference>
<dbReference type="FunFam" id="2.70.170.10:FF:000017">
    <property type="entry name" value="5-hydroxytryptamine receptor 3A"/>
    <property type="match status" value="1"/>
</dbReference>
<dbReference type="PRINTS" id="PR00252">
    <property type="entry name" value="NRIONCHANNEL"/>
</dbReference>
<protein>
    <submittedName>
        <fullName evidence="24">5-hydroxytryptamine receptor 3C isoform X1</fullName>
    </submittedName>
</protein>
<dbReference type="InterPro" id="IPR049944">
    <property type="entry name" value="LGIC_TM_5-HT3"/>
</dbReference>
<keyword evidence="2" id="KW-1003">Cell membrane</keyword>
<evidence type="ECO:0000259" key="22">
    <source>
        <dbReference type="Pfam" id="PF02932"/>
    </source>
</evidence>
<keyword evidence="4 20" id="KW-0732">Signal</keyword>
<sequence length="530" mass="61440">MIPTGFLFLLLLTGGNPSSLEPLEFLDAQQKSNHSFEELPGGNTSSFEVPELLDDQQKSNHSFEEMPGGNTSLELPELRYGQQSNDKDDWPWNSENCSYHHFLNYLNLSENKNLYSMLRPVRHHKITTELYLKMVIYAILDVREKDQAFVPYIWIYLSWHNHHIQWDPTEFCGLESVEVPTELMWKPDINIEEMTERDKTTPAPFMTVNYDGMVELRNDLVVVSTCRMRVYQFPFDKQSCTLSFKSVIYSDEEIWLYAITNSSKITEWSCQAMRTQYEWLFINMTVTRKTVNYFNFNQSMIVYTITMRRRSALYIINFILPVLFFLGLDLASFLISHSGGEKLSFKVTVLLAVTVMQLILNEILPASSNRIPLIAIYCIGIFALMLVSLLETIFVMYLMKKDNETDRDQALNVRKHACCAFCCAAETPSQVLSVAEEHNSGQLTVVSHYLEKDSDELRQMEKTQTLISSNNSTTSRNEEEKPGYWTRMAKKINKVFFIFYVTVVSVFLFSVFSMWNITEATGKNKKYCSI</sequence>
<dbReference type="RefSeq" id="XP_018526674.1">
    <property type="nucleotide sequence ID" value="XM_018671158.2"/>
</dbReference>
<dbReference type="CDD" id="cd19063">
    <property type="entry name" value="LGIC_TM_5-HT3"/>
    <property type="match status" value="1"/>
</dbReference>
<dbReference type="InterPro" id="IPR006202">
    <property type="entry name" value="Neur_chan_lig-bd"/>
</dbReference>
<keyword evidence="13" id="KW-1071">Ligand-gated ion channel</keyword>
<dbReference type="InterPro" id="IPR018000">
    <property type="entry name" value="Neurotransmitter_ion_chnl_CS"/>
</dbReference>
<evidence type="ECO:0000256" key="14">
    <source>
        <dbReference type="ARBA" id="ARBA00023303"/>
    </source>
</evidence>
<comment type="similarity">
    <text evidence="20">Belongs to the ligand-gated ion channel (TC 1.A.9) family.</text>
</comment>
<evidence type="ECO:0000256" key="4">
    <source>
        <dbReference type="ARBA" id="ARBA00022729"/>
    </source>
</evidence>
<evidence type="ECO:0000256" key="6">
    <source>
        <dbReference type="ARBA" id="ARBA00023018"/>
    </source>
</evidence>
<gene>
    <name evidence="24" type="primary">LOC108879771</name>
</gene>
<evidence type="ECO:0000256" key="5">
    <source>
        <dbReference type="ARBA" id="ARBA00022989"/>
    </source>
</evidence>
<feature type="signal peptide" evidence="20">
    <location>
        <begin position="1"/>
        <end position="17"/>
    </location>
</feature>
<keyword evidence="6" id="KW-0770">Synapse</keyword>
<evidence type="ECO:0000313" key="23">
    <source>
        <dbReference type="Proteomes" id="UP000694890"/>
    </source>
</evidence>
<evidence type="ECO:0000256" key="20">
    <source>
        <dbReference type="RuleBase" id="RU000687"/>
    </source>
</evidence>
<dbReference type="Pfam" id="PF02932">
    <property type="entry name" value="Neur_chan_memb"/>
    <property type="match status" value="1"/>
</dbReference>
<evidence type="ECO:0000256" key="2">
    <source>
        <dbReference type="ARBA" id="ARBA00022475"/>
    </source>
</evidence>
<dbReference type="GeneID" id="108879771"/>
<dbReference type="FunFam" id="1.20.58.390:FF:000103">
    <property type="entry name" value="Si:ch211-256e16.10"/>
    <property type="match status" value="1"/>
</dbReference>
<keyword evidence="3 20" id="KW-0812">Transmembrane</keyword>
<dbReference type="PROSITE" id="PS00236">
    <property type="entry name" value="NEUROTR_ION_CHANNEL"/>
    <property type="match status" value="1"/>
</dbReference>
<dbReference type="GO" id="GO:0004888">
    <property type="term" value="F:transmembrane signaling receptor activity"/>
    <property type="evidence" value="ECO:0007669"/>
    <property type="project" value="InterPro"/>
</dbReference>
<dbReference type="GO" id="GO:0045211">
    <property type="term" value="C:postsynaptic membrane"/>
    <property type="evidence" value="ECO:0007669"/>
    <property type="project" value="UniProtKB-SubCell"/>
</dbReference>
<dbReference type="Gene3D" id="1.20.58.390">
    <property type="entry name" value="Neurotransmitter-gated ion-channel transmembrane domain"/>
    <property type="match status" value="1"/>
</dbReference>
<name>A0AAJ7LNI2_LATCA</name>
<evidence type="ECO:0000256" key="11">
    <source>
        <dbReference type="ARBA" id="ARBA00023180"/>
    </source>
</evidence>
<dbReference type="PANTHER" id="PTHR18945">
    <property type="entry name" value="NEUROTRANSMITTER GATED ION CHANNEL"/>
    <property type="match status" value="1"/>
</dbReference>
<dbReference type="AlphaFoldDB" id="A0AAJ7LNI2"/>
<keyword evidence="14 20" id="KW-0407">Ion channel</keyword>
<feature type="domain" description="Neurotransmitter-gated ion-channel ligand-binding" evidence="21">
    <location>
        <begin position="116"/>
        <end position="310"/>
    </location>
</feature>
<keyword evidence="5 20" id="KW-1133">Transmembrane helix</keyword>
<keyword evidence="10 24" id="KW-0675">Receptor</keyword>
<evidence type="ECO:0000256" key="12">
    <source>
        <dbReference type="ARBA" id="ARBA00023257"/>
    </source>
</evidence>
<comment type="subcellular location">
    <subcellularLocation>
        <location evidence="15">Postsynaptic cell membrane</location>
        <topology evidence="15">Multi-pass membrane protein</topology>
    </subcellularLocation>
</comment>
<evidence type="ECO:0000256" key="15">
    <source>
        <dbReference type="ARBA" id="ARBA00034104"/>
    </source>
</evidence>
<feature type="transmembrane region" description="Helical" evidence="20">
    <location>
        <begin position="495"/>
        <end position="517"/>
    </location>
</feature>
<evidence type="ECO:0000313" key="24">
    <source>
        <dbReference type="RefSeq" id="XP_018526674.1"/>
    </source>
</evidence>
<dbReference type="Proteomes" id="UP000694890">
    <property type="component" value="Unplaced"/>
</dbReference>
<keyword evidence="12" id="KW-0628">Postsynaptic cell membrane</keyword>
<dbReference type="KEGG" id="lcf:108879771"/>
<evidence type="ECO:0000256" key="9">
    <source>
        <dbReference type="ARBA" id="ARBA00023157"/>
    </source>
</evidence>
<keyword evidence="1 20" id="KW-0813">Transport</keyword>
<evidence type="ECO:0000256" key="7">
    <source>
        <dbReference type="ARBA" id="ARBA00023065"/>
    </source>
</evidence>
<evidence type="ECO:0000256" key="10">
    <source>
        <dbReference type="ARBA" id="ARBA00023170"/>
    </source>
</evidence>
<comment type="catalytic activity">
    <reaction evidence="16">
        <text>K(+)(in) = K(+)(out)</text>
        <dbReference type="Rhea" id="RHEA:29463"/>
        <dbReference type="ChEBI" id="CHEBI:29103"/>
    </reaction>
</comment>
<evidence type="ECO:0000256" key="13">
    <source>
        <dbReference type="ARBA" id="ARBA00023286"/>
    </source>
</evidence>
<organism evidence="23 24">
    <name type="scientific">Lates calcarifer</name>
    <name type="common">Barramundi</name>
    <name type="synonym">Holocentrus calcarifer</name>
    <dbReference type="NCBI Taxonomy" id="8187"/>
    <lineage>
        <taxon>Eukaryota</taxon>
        <taxon>Metazoa</taxon>
        <taxon>Chordata</taxon>
        <taxon>Craniata</taxon>
        <taxon>Vertebrata</taxon>
        <taxon>Euteleostomi</taxon>
        <taxon>Actinopterygii</taxon>
        <taxon>Neopterygii</taxon>
        <taxon>Teleostei</taxon>
        <taxon>Neoteleostei</taxon>
        <taxon>Acanthomorphata</taxon>
        <taxon>Carangaria</taxon>
        <taxon>Carangaria incertae sedis</taxon>
        <taxon>Centropomidae</taxon>
        <taxon>Lates</taxon>
    </lineage>
</organism>
<dbReference type="InterPro" id="IPR036719">
    <property type="entry name" value="Neuro-gated_channel_TM_sf"/>
</dbReference>
<proteinExistence type="inferred from homology"/>
<comment type="catalytic activity">
    <reaction evidence="17">
        <text>Na(+)(in) = Na(+)(out)</text>
        <dbReference type="Rhea" id="RHEA:34963"/>
        <dbReference type="ChEBI" id="CHEBI:29101"/>
    </reaction>
</comment>
<keyword evidence="11" id="KW-0325">Glycoprotein</keyword>
<keyword evidence="7 20" id="KW-0406">Ion transport</keyword>
<keyword evidence="8 20" id="KW-0472">Membrane</keyword>
<evidence type="ECO:0000259" key="21">
    <source>
        <dbReference type="Pfam" id="PF02931"/>
    </source>
</evidence>
<dbReference type="GO" id="GO:0005230">
    <property type="term" value="F:extracellular ligand-gated monoatomic ion channel activity"/>
    <property type="evidence" value="ECO:0007669"/>
    <property type="project" value="InterPro"/>
</dbReference>
<evidence type="ECO:0000256" key="16">
    <source>
        <dbReference type="ARBA" id="ARBA00034430"/>
    </source>
</evidence>
<comment type="catalytic activity">
    <reaction evidence="18">
        <text>Ca(2+)(in) = Ca(2+)(out)</text>
        <dbReference type="Rhea" id="RHEA:29671"/>
        <dbReference type="ChEBI" id="CHEBI:29108"/>
    </reaction>
</comment>
<evidence type="ECO:0000256" key="18">
    <source>
        <dbReference type="ARBA" id="ARBA00036634"/>
    </source>
</evidence>
<evidence type="ECO:0000256" key="8">
    <source>
        <dbReference type="ARBA" id="ARBA00023136"/>
    </source>
</evidence>
<dbReference type="SUPFAM" id="SSF63712">
    <property type="entry name" value="Nicotinic receptor ligand binding domain-like"/>
    <property type="match status" value="1"/>
</dbReference>
<dbReference type="Gene3D" id="2.70.170.10">
    <property type="entry name" value="Neurotransmitter-gated ion-channel ligand-binding domain"/>
    <property type="match status" value="1"/>
</dbReference>
<feature type="transmembrane region" description="Helical" evidence="20">
    <location>
        <begin position="374"/>
        <end position="399"/>
    </location>
</feature>
<evidence type="ECO:0000256" key="17">
    <source>
        <dbReference type="ARBA" id="ARBA00036239"/>
    </source>
</evidence>
<reference evidence="24" key="1">
    <citation type="submission" date="2025-08" db="UniProtKB">
        <authorList>
            <consortium name="RefSeq"/>
        </authorList>
    </citation>
    <scope>IDENTIFICATION</scope>
    <source>
        <tissue evidence="24">Brain</tissue>
    </source>
</reference>
<feature type="transmembrane region" description="Helical" evidence="20">
    <location>
        <begin position="312"/>
        <end position="335"/>
    </location>
</feature>
<dbReference type="InterPro" id="IPR036734">
    <property type="entry name" value="Neur_chan_lig-bd_sf"/>
</dbReference>